<accession>A0A5J5FXC6</accession>
<name>A0A5J5FXC6_9GAMM</name>
<dbReference type="RefSeq" id="WP_150436240.1">
    <property type="nucleotide sequence ID" value="NZ_VYKJ01000009.1"/>
</dbReference>
<feature type="chain" id="PRO_5023933054" evidence="2">
    <location>
        <begin position="27"/>
        <end position="171"/>
    </location>
</feature>
<keyword evidence="2" id="KW-0732">Signal</keyword>
<evidence type="ECO:0000313" key="3">
    <source>
        <dbReference type="EMBL" id="KAA8998181.1"/>
    </source>
</evidence>
<organism evidence="3 4">
    <name type="scientific">Affinibrenneria salicis</name>
    <dbReference type="NCBI Taxonomy" id="2590031"/>
    <lineage>
        <taxon>Bacteria</taxon>
        <taxon>Pseudomonadati</taxon>
        <taxon>Pseudomonadota</taxon>
        <taxon>Gammaproteobacteria</taxon>
        <taxon>Enterobacterales</taxon>
        <taxon>Pectobacteriaceae</taxon>
        <taxon>Affinibrenneria</taxon>
    </lineage>
</organism>
<protein>
    <submittedName>
        <fullName evidence="3">Uncharacterized protein</fullName>
    </submittedName>
</protein>
<reference evidence="3 4" key="1">
    <citation type="submission" date="2019-09" db="EMBL/GenBank/DDBJ databases">
        <authorList>
            <person name="Li Y."/>
        </authorList>
    </citation>
    <scope>NUCLEOTIDE SEQUENCE [LARGE SCALE GENOMIC DNA]</scope>
    <source>
        <strain evidence="3 4">L3-3HA</strain>
    </source>
</reference>
<evidence type="ECO:0000256" key="1">
    <source>
        <dbReference type="SAM" id="MobiDB-lite"/>
    </source>
</evidence>
<evidence type="ECO:0000256" key="2">
    <source>
        <dbReference type="SAM" id="SignalP"/>
    </source>
</evidence>
<gene>
    <name evidence="3" type="ORF">FJU30_17360</name>
</gene>
<comment type="caution">
    <text evidence="3">The sequence shown here is derived from an EMBL/GenBank/DDBJ whole genome shotgun (WGS) entry which is preliminary data.</text>
</comment>
<feature type="signal peptide" evidence="2">
    <location>
        <begin position="1"/>
        <end position="26"/>
    </location>
</feature>
<dbReference type="AlphaFoldDB" id="A0A5J5FXC6"/>
<dbReference type="Proteomes" id="UP000335415">
    <property type="component" value="Unassembled WGS sequence"/>
</dbReference>
<dbReference type="OrthoDB" id="6522802at2"/>
<feature type="compositionally biased region" description="Basic and acidic residues" evidence="1">
    <location>
        <begin position="129"/>
        <end position="138"/>
    </location>
</feature>
<proteinExistence type="predicted"/>
<keyword evidence="4" id="KW-1185">Reference proteome</keyword>
<evidence type="ECO:0000313" key="4">
    <source>
        <dbReference type="Proteomes" id="UP000335415"/>
    </source>
</evidence>
<feature type="region of interest" description="Disordered" evidence="1">
    <location>
        <begin position="129"/>
        <end position="148"/>
    </location>
</feature>
<sequence length="171" mass="19051">MTKIIRKSKVYVVAVSALFNSGIAVAKMNSTDIWSFIEKTSTAIENVTTQSIDSLPLPVTQVSENEYVNFYKGKDVTLSDSSKIMDIDLRLSKVSDGMAPFLSFSYSGHCLALNDIRKRYGELTLTDYPRGRSEDEMTSHTTPANKKGQKITFSFTEKGQNCLNKVIISNE</sequence>
<dbReference type="EMBL" id="VYKJ01000009">
    <property type="protein sequence ID" value="KAA8998181.1"/>
    <property type="molecule type" value="Genomic_DNA"/>
</dbReference>